<dbReference type="Proteomes" id="UP000198856">
    <property type="component" value="Unassembled WGS sequence"/>
</dbReference>
<proteinExistence type="predicted"/>
<dbReference type="OrthoDB" id="134470at2157"/>
<sequence>MPRCKTPDVLIGIGGGGSKVVYRYMQQEWLLEELFETDDYAQNSPGKLQATTIDTAQDDDWQSERAEEAKNTIDNILPEDYDSDRRYLELNGYPNDDSAEPIIVPEKVGAAYAGQNLTSPAEIRKLQQRTGLSSWWLEDNKAPISNFDAEGAFSGGVLRNRSVSKALYHVAEG</sequence>
<keyword evidence="2" id="KW-1185">Reference proteome</keyword>
<name>A0A1G8ZSP1_9EURY</name>
<organism evidence="1 2">
    <name type="scientific">Halovenus aranensis</name>
    <dbReference type="NCBI Taxonomy" id="890420"/>
    <lineage>
        <taxon>Archaea</taxon>
        <taxon>Methanobacteriati</taxon>
        <taxon>Methanobacteriota</taxon>
        <taxon>Stenosarchaea group</taxon>
        <taxon>Halobacteria</taxon>
        <taxon>Halobacteriales</taxon>
        <taxon>Haloarculaceae</taxon>
        <taxon>Halovenus</taxon>
    </lineage>
</organism>
<evidence type="ECO:0000313" key="2">
    <source>
        <dbReference type="Proteomes" id="UP000198856"/>
    </source>
</evidence>
<dbReference type="RefSeq" id="WP_143414205.1">
    <property type="nucleotide sequence ID" value="NZ_FNFC01000034.1"/>
</dbReference>
<evidence type="ECO:0000313" key="1">
    <source>
        <dbReference type="EMBL" id="SDK18139.1"/>
    </source>
</evidence>
<reference evidence="1 2" key="1">
    <citation type="submission" date="2016-10" db="EMBL/GenBank/DDBJ databases">
        <authorList>
            <person name="de Groot N.N."/>
        </authorList>
    </citation>
    <scope>NUCLEOTIDE SEQUENCE [LARGE SCALE GENOMIC DNA]</scope>
    <source>
        <strain evidence="1 2">IBRC-M10015</strain>
    </source>
</reference>
<protein>
    <submittedName>
        <fullName evidence="1">Uncharacterized protein</fullName>
    </submittedName>
</protein>
<gene>
    <name evidence="1" type="ORF">SAMN05216226_1347</name>
</gene>
<accession>A0A1G8ZSP1</accession>
<dbReference type="AlphaFoldDB" id="A0A1G8ZSP1"/>
<feature type="non-terminal residue" evidence="1">
    <location>
        <position position="173"/>
    </location>
</feature>
<dbReference type="EMBL" id="FNFC01000034">
    <property type="protein sequence ID" value="SDK18139.1"/>
    <property type="molecule type" value="Genomic_DNA"/>
</dbReference>